<name>A0ABS3EB02_9GAMM</name>
<proteinExistence type="predicted"/>
<comment type="caution">
    <text evidence="1">The sequence shown here is derived from an EMBL/GenBank/DDBJ whole genome shotgun (WGS) entry which is preliminary data.</text>
</comment>
<organism evidence="1 2">
    <name type="scientific">Microbulbifer salipaludis</name>
    <dbReference type="NCBI Taxonomy" id="187980"/>
    <lineage>
        <taxon>Bacteria</taxon>
        <taxon>Pseudomonadati</taxon>
        <taxon>Pseudomonadota</taxon>
        <taxon>Gammaproteobacteria</taxon>
        <taxon>Cellvibrionales</taxon>
        <taxon>Microbulbiferaceae</taxon>
        <taxon>Microbulbifer</taxon>
    </lineage>
</organism>
<protein>
    <recommendedName>
        <fullName evidence="3">Energy transducer TonB</fullName>
    </recommendedName>
</protein>
<keyword evidence="2" id="KW-1185">Reference proteome</keyword>
<reference evidence="1 2" key="1">
    <citation type="submission" date="2020-12" db="EMBL/GenBank/DDBJ databases">
        <title>Oil enriched cultivation method for isolating marine PHA-producing bacteria.</title>
        <authorList>
            <person name="Zheng W."/>
            <person name="Yu S."/>
            <person name="Huang Y."/>
        </authorList>
    </citation>
    <scope>NUCLEOTIDE SEQUENCE [LARGE SCALE GENOMIC DNA]</scope>
    <source>
        <strain evidence="1 2">SN0-2</strain>
    </source>
</reference>
<evidence type="ECO:0000313" key="2">
    <source>
        <dbReference type="Proteomes" id="UP000664293"/>
    </source>
</evidence>
<sequence>MNERQRTEYLSALGVTSYMPRFCLPLAPDPVQALLPPPVDAPQEAPRGVSAVMAAAGVVTEAPVVADQAAQTGMDPSPSYDQQVSDVGRVIGSITAESRVSASAPKATPVAPPQRQVAPFVLSSWRLGDELLAVDSREPGVALPVESLFGNIARALDWHGLESERNKLRWPLAENPFAAAAGAEDAKDTCTSWLEAACARKPVKSIWLMGVPAQEFCAPVAMTDAVGDWEGVRVVFMPSLTELLEAPARKREVWNMLRRLYPEQTRR</sequence>
<gene>
    <name evidence="1" type="ORF">JF535_16625</name>
</gene>
<evidence type="ECO:0008006" key="3">
    <source>
        <dbReference type="Google" id="ProtNLM"/>
    </source>
</evidence>
<dbReference type="RefSeq" id="WP_207004264.1">
    <property type="nucleotide sequence ID" value="NZ_JAEKJR010000003.1"/>
</dbReference>
<evidence type="ECO:0000313" key="1">
    <source>
        <dbReference type="EMBL" id="MBN8432469.1"/>
    </source>
</evidence>
<accession>A0ABS3EB02</accession>
<dbReference type="EMBL" id="JAEKJR010000003">
    <property type="protein sequence ID" value="MBN8432469.1"/>
    <property type="molecule type" value="Genomic_DNA"/>
</dbReference>
<dbReference type="Proteomes" id="UP000664293">
    <property type="component" value="Unassembled WGS sequence"/>
</dbReference>